<organism evidence="2 3">
    <name type="scientific">Scleroderma citrinum Foug A</name>
    <dbReference type="NCBI Taxonomy" id="1036808"/>
    <lineage>
        <taxon>Eukaryota</taxon>
        <taxon>Fungi</taxon>
        <taxon>Dikarya</taxon>
        <taxon>Basidiomycota</taxon>
        <taxon>Agaricomycotina</taxon>
        <taxon>Agaricomycetes</taxon>
        <taxon>Agaricomycetidae</taxon>
        <taxon>Boletales</taxon>
        <taxon>Sclerodermatineae</taxon>
        <taxon>Sclerodermataceae</taxon>
        <taxon>Scleroderma</taxon>
    </lineage>
</organism>
<feature type="region of interest" description="Disordered" evidence="1">
    <location>
        <begin position="108"/>
        <end position="129"/>
    </location>
</feature>
<dbReference type="InParanoid" id="A0A0C3D7H9"/>
<evidence type="ECO:0000313" key="3">
    <source>
        <dbReference type="Proteomes" id="UP000053989"/>
    </source>
</evidence>
<protein>
    <submittedName>
        <fullName evidence="2">Uncharacterized protein</fullName>
    </submittedName>
</protein>
<name>A0A0C3D7H9_9AGAM</name>
<dbReference type="HOGENOM" id="CLU_1950079_0_0_1"/>
<evidence type="ECO:0000256" key="1">
    <source>
        <dbReference type="SAM" id="MobiDB-lite"/>
    </source>
</evidence>
<proteinExistence type="predicted"/>
<reference evidence="3" key="2">
    <citation type="submission" date="2015-01" db="EMBL/GenBank/DDBJ databases">
        <title>Evolutionary Origins and Diversification of the Mycorrhizal Mutualists.</title>
        <authorList>
            <consortium name="DOE Joint Genome Institute"/>
            <consortium name="Mycorrhizal Genomics Consortium"/>
            <person name="Kohler A."/>
            <person name="Kuo A."/>
            <person name="Nagy L.G."/>
            <person name="Floudas D."/>
            <person name="Copeland A."/>
            <person name="Barry K.W."/>
            <person name="Cichocki N."/>
            <person name="Veneault-Fourrey C."/>
            <person name="LaButti K."/>
            <person name="Lindquist E.A."/>
            <person name="Lipzen A."/>
            <person name="Lundell T."/>
            <person name="Morin E."/>
            <person name="Murat C."/>
            <person name="Riley R."/>
            <person name="Ohm R."/>
            <person name="Sun H."/>
            <person name="Tunlid A."/>
            <person name="Henrissat B."/>
            <person name="Grigoriev I.V."/>
            <person name="Hibbett D.S."/>
            <person name="Martin F."/>
        </authorList>
    </citation>
    <scope>NUCLEOTIDE SEQUENCE [LARGE SCALE GENOMIC DNA]</scope>
    <source>
        <strain evidence="3">Foug A</strain>
    </source>
</reference>
<dbReference type="Proteomes" id="UP000053989">
    <property type="component" value="Unassembled WGS sequence"/>
</dbReference>
<evidence type="ECO:0000313" key="2">
    <source>
        <dbReference type="EMBL" id="KIM56695.1"/>
    </source>
</evidence>
<dbReference type="AlphaFoldDB" id="A0A0C3D7H9"/>
<accession>A0A0C3D7H9</accession>
<keyword evidence="3" id="KW-1185">Reference proteome</keyword>
<reference evidence="2 3" key="1">
    <citation type="submission" date="2014-04" db="EMBL/GenBank/DDBJ databases">
        <authorList>
            <consortium name="DOE Joint Genome Institute"/>
            <person name="Kuo A."/>
            <person name="Kohler A."/>
            <person name="Nagy L.G."/>
            <person name="Floudas D."/>
            <person name="Copeland A."/>
            <person name="Barry K.W."/>
            <person name="Cichocki N."/>
            <person name="Veneault-Fourrey C."/>
            <person name="LaButti K."/>
            <person name="Lindquist E.A."/>
            <person name="Lipzen A."/>
            <person name="Lundell T."/>
            <person name="Morin E."/>
            <person name="Murat C."/>
            <person name="Sun H."/>
            <person name="Tunlid A."/>
            <person name="Henrissat B."/>
            <person name="Grigoriev I.V."/>
            <person name="Hibbett D.S."/>
            <person name="Martin F."/>
            <person name="Nordberg H.P."/>
            <person name="Cantor M.N."/>
            <person name="Hua S.X."/>
        </authorList>
    </citation>
    <scope>NUCLEOTIDE SEQUENCE [LARGE SCALE GENOMIC DNA]</scope>
    <source>
        <strain evidence="2 3">Foug A</strain>
    </source>
</reference>
<dbReference type="EMBL" id="KN822111">
    <property type="protein sequence ID" value="KIM56695.1"/>
    <property type="molecule type" value="Genomic_DNA"/>
</dbReference>
<feature type="region of interest" description="Disordered" evidence="1">
    <location>
        <begin position="23"/>
        <end position="61"/>
    </location>
</feature>
<sequence>MMVWIPSRDDGLHCQHCKHRSHHPSVRRSHVSSSLGRSGGPCKIRDLISATDSRPSNGGLRVKSSFENMREARTKVQCIPVRPFQTPKHQPQESSRTLQILVLREKPNWEHVQGTPSLHQAETAHEGGG</sequence>
<gene>
    <name evidence="2" type="ORF">SCLCIDRAFT_208638</name>
</gene>